<feature type="active site" description="Charge relay system" evidence="2">
    <location>
        <position position="177"/>
    </location>
</feature>
<evidence type="ECO:0000313" key="5">
    <source>
        <dbReference type="Proteomes" id="UP000602050"/>
    </source>
</evidence>
<dbReference type="InterPro" id="IPR022742">
    <property type="entry name" value="Hydrolase_4"/>
</dbReference>
<dbReference type="GO" id="GO:0016020">
    <property type="term" value="C:membrane"/>
    <property type="evidence" value="ECO:0007669"/>
    <property type="project" value="TreeGrafter"/>
</dbReference>
<dbReference type="InterPro" id="IPR050266">
    <property type="entry name" value="AB_hydrolase_sf"/>
</dbReference>
<dbReference type="InterPro" id="IPR012354">
    <property type="entry name" value="Esterase_lipase"/>
</dbReference>
<dbReference type="PIRSF" id="PIRSF017388">
    <property type="entry name" value="Esterase_lipase"/>
    <property type="match status" value="1"/>
</dbReference>
<keyword evidence="1" id="KW-0378">Hydrolase</keyword>
<accession>A0A8J2X933</accession>
<sequence>MIGCLIIHGYTGGPHEVEPLAEFLRKETDWHIEVPTLPGHGKKLDLNDVSYKDWIDSAEEALQKMQEWCQKMYLVGFSMGGMIAAYLAGKYHIDKLVLLAPSRKYLSFKQIAADVSDVLGDGIKGNLGQNEMYNHYKKKFHAVPVKANIEFMKLVNYTRPYLKKVKTPVFIAQGQQDQMVPYRTPIYLDKEIQSERKEIILFERSRHLLCHGEDKDILNQMVYKFLSQSGEKNRRVMEKA</sequence>
<proteinExistence type="predicted"/>
<keyword evidence="5" id="KW-1185">Reference proteome</keyword>
<feature type="active site" description="Charge relay system" evidence="2">
    <location>
        <position position="207"/>
    </location>
</feature>
<dbReference type="EMBL" id="BMEV01000034">
    <property type="protein sequence ID" value="GFZ78164.1"/>
    <property type="molecule type" value="Genomic_DNA"/>
</dbReference>
<comment type="caution">
    <text evidence="4">The sequence shown here is derived from an EMBL/GenBank/DDBJ whole genome shotgun (WGS) entry which is preliminary data.</text>
</comment>
<dbReference type="Proteomes" id="UP000602050">
    <property type="component" value="Unassembled WGS sequence"/>
</dbReference>
<dbReference type="RefSeq" id="WP_188392233.1">
    <property type="nucleotide sequence ID" value="NZ_BMEV01000034.1"/>
</dbReference>
<dbReference type="PANTHER" id="PTHR43798:SF31">
    <property type="entry name" value="AB HYDROLASE SUPERFAMILY PROTEIN YCLE"/>
    <property type="match status" value="1"/>
</dbReference>
<evidence type="ECO:0000256" key="2">
    <source>
        <dbReference type="PIRSR" id="PIRSR017388-1"/>
    </source>
</evidence>
<dbReference type="PANTHER" id="PTHR43798">
    <property type="entry name" value="MONOACYLGLYCEROL LIPASE"/>
    <property type="match status" value="1"/>
</dbReference>
<evidence type="ECO:0000259" key="3">
    <source>
        <dbReference type="Pfam" id="PF12146"/>
    </source>
</evidence>
<reference evidence="4" key="1">
    <citation type="journal article" date="2014" name="Int. J. Syst. Evol. Microbiol.">
        <title>Complete genome sequence of Corynebacterium casei LMG S-19264T (=DSM 44701T), isolated from a smear-ripened cheese.</title>
        <authorList>
            <consortium name="US DOE Joint Genome Institute (JGI-PGF)"/>
            <person name="Walter F."/>
            <person name="Albersmeier A."/>
            <person name="Kalinowski J."/>
            <person name="Ruckert C."/>
        </authorList>
    </citation>
    <scope>NUCLEOTIDE SEQUENCE</scope>
    <source>
        <strain evidence="4">CGMCC 1.12360</strain>
    </source>
</reference>
<dbReference type="Pfam" id="PF12146">
    <property type="entry name" value="Hydrolase_4"/>
    <property type="match status" value="1"/>
</dbReference>
<dbReference type="SUPFAM" id="SSF53474">
    <property type="entry name" value="alpha/beta-Hydrolases"/>
    <property type="match status" value="1"/>
</dbReference>
<name>A0A8J2X933_9BACI</name>
<gene>
    <name evidence="4" type="ORF">GCM10010978_19660</name>
</gene>
<feature type="active site" description="Nucleophile" evidence="2">
    <location>
        <position position="78"/>
    </location>
</feature>
<dbReference type="GO" id="GO:0052689">
    <property type="term" value="F:carboxylic ester hydrolase activity"/>
    <property type="evidence" value="ECO:0007669"/>
    <property type="project" value="InterPro"/>
</dbReference>
<dbReference type="Gene3D" id="3.40.50.1820">
    <property type="entry name" value="alpha/beta hydrolase"/>
    <property type="match status" value="1"/>
</dbReference>
<protein>
    <submittedName>
        <fullName evidence="4">Carboxylesterase</fullName>
    </submittedName>
</protein>
<dbReference type="AlphaFoldDB" id="A0A8J2X933"/>
<evidence type="ECO:0000256" key="1">
    <source>
        <dbReference type="ARBA" id="ARBA00022801"/>
    </source>
</evidence>
<reference evidence="4" key="2">
    <citation type="submission" date="2020-09" db="EMBL/GenBank/DDBJ databases">
        <authorList>
            <person name="Sun Q."/>
            <person name="Zhou Y."/>
        </authorList>
    </citation>
    <scope>NUCLEOTIDE SEQUENCE</scope>
    <source>
        <strain evidence="4">CGMCC 1.12360</strain>
    </source>
</reference>
<organism evidence="4 5">
    <name type="scientific">Compostibacillus humi</name>
    <dbReference type="NCBI Taxonomy" id="1245525"/>
    <lineage>
        <taxon>Bacteria</taxon>
        <taxon>Bacillati</taxon>
        <taxon>Bacillota</taxon>
        <taxon>Bacilli</taxon>
        <taxon>Bacillales</taxon>
        <taxon>Bacillaceae</taxon>
        <taxon>Compostibacillus</taxon>
    </lineage>
</organism>
<dbReference type="InterPro" id="IPR029058">
    <property type="entry name" value="AB_hydrolase_fold"/>
</dbReference>
<evidence type="ECO:0000313" key="4">
    <source>
        <dbReference type="EMBL" id="GFZ78164.1"/>
    </source>
</evidence>
<feature type="domain" description="Serine aminopeptidase S33" evidence="3">
    <location>
        <begin position="4"/>
        <end position="211"/>
    </location>
</feature>